<dbReference type="EMBL" id="AUWU02000004">
    <property type="protein sequence ID" value="KAH0573811.1"/>
    <property type="molecule type" value="Genomic_DNA"/>
</dbReference>
<proteinExistence type="predicted"/>
<dbReference type="Proteomes" id="UP000018208">
    <property type="component" value="Unassembled WGS sequence"/>
</dbReference>
<dbReference type="AlphaFoldDB" id="A0A9P8LTB6"/>
<protein>
    <submittedName>
        <fullName evidence="1">Uncharacterized protein</fullName>
    </submittedName>
</protein>
<name>A0A9P8LTB6_9EUKA</name>
<organism evidence="1 2">
    <name type="scientific">Spironucleus salmonicida</name>
    <dbReference type="NCBI Taxonomy" id="348837"/>
    <lineage>
        <taxon>Eukaryota</taxon>
        <taxon>Metamonada</taxon>
        <taxon>Diplomonadida</taxon>
        <taxon>Hexamitidae</taxon>
        <taxon>Hexamitinae</taxon>
        <taxon>Spironucleus</taxon>
    </lineage>
</organism>
<dbReference type="GeneID" id="94297769"/>
<accession>A0A9P8LTB6</accession>
<comment type="caution">
    <text evidence="1">The sequence shown here is derived from an EMBL/GenBank/DDBJ whole genome shotgun (WGS) entry which is preliminary data.</text>
</comment>
<evidence type="ECO:0000313" key="2">
    <source>
        <dbReference type="Proteomes" id="UP000018208"/>
    </source>
</evidence>
<dbReference type="RefSeq" id="XP_067764584.1">
    <property type="nucleotide sequence ID" value="XM_067907610.1"/>
</dbReference>
<reference evidence="1 2" key="1">
    <citation type="journal article" date="2014" name="PLoS Genet.">
        <title>The Genome of Spironucleus salmonicida Highlights a Fish Pathogen Adapted to Fluctuating Environments.</title>
        <authorList>
            <person name="Xu F."/>
            <person name="Jerlstrom-Hultqvist J."/>
            <person name="Einarsson E."/>
            <person name="Astvaldsson A."/>
            <person name="Svard S.G."/>
            <person name="Andersson J.O."/>
        </authorList>
    </citation>
    <scope>NUCLEOTIDE SEQUENCE [LARGE SCALE GENOMIC DNA]</scope>
    <source>
        <strain evidence="1 2">ATCC 50377</strain>
    </source>
</reference>
<sequence length="351" mass="41197">MHIKFQQMNDIKLRSCINFLYQIKSKNSLTIQTSSSIQNLYFTQFGIIYYIFSVNTILKMQQLPQNSLNQLRDQLHLSQLQNSKLVAENKSLRFDSHLNNSLLQTNMTKSYIPEDKKLFNKLFKGVYSVIGDLQVCKLSQQDFQQLKQIQCELQNTMKNEDFSALVEVNTQLLQLQTQFLKKQQIQPMPQINEVQQKEYQKFKQFVEQNKLQPQNTYSDKHLMKQALQSLSSNIQTLYDANKFDRPQINFSVGSSFVVNELSKHLSDLIQTLQKTHMSNKSLQTVETQEDKQLNYLKVQSQQKDMQIQFYQDMFESQKQDLEQVVSYVKNAAESTQENSSIRQSSQIHLIQ</sequence>
<dbReference type="KEGG" id="ssao:94297769"/>
<keyword evidence="2" id="KW-1185">Reference proteome</keyword>
<gene>
    <name evidence="1" type="ORF">SS50377_23746</name>
</gene>
<evidence type="ECO:0000313" key="1">
    <source>
        <dbReference type="EMBL" id="KAH0573811.1"/>
    </source>
</evidence>